<sequence length="234" mass="26074">MAQREGEEETEVGWYGHSPAVAKCWRVGEGEAPVVTRLRGIEQRLATGSDTARAQWREEAAARGGFERGKVAVTAGYKWVDQLARVGSVAHPERYTLVLAPVIKRVKLKLVLIDGESALNILFAKMLDDMKIPRSKLCPSNGPFCRVIPGLSVTFSRKDNYRTENISFEVTDFETTYHAIFGFGRPALEKFIGILNYTYHIVKMSGPHRVITLCSDIKQAFSCEIAEHAEEQAG</sequence>
<proteinExistence type="predicted"/>
<organism evidence="1">
    <name type="scientific">Oryza brachyantha</name>
    <name type="common">malo sina</name>
    <dbReference type="NCBI Taxonomy" id="4533"/>
    <lineage>
        <taxon>Eukaryota</taxon>
        <taxon>Viridiplantae</taxon>
        <taxon>Streptophyta</taxon>
        <taxon>Embryophyta</taxon>
        <taxon>Tracheophyta</taxon>
        <taxon>Spermatophyta</taxon>
        <taxon>Magnoliopsida</taxon>
        <taxon>Liliopsida</taxon>
        <taxon>Poales</taxon>
        <taxon>Poaceae</taxon>
        <taxon>BOP clade</taxon>
        <taxon>Oryzoideae</taxon>
        <taxon>Oryzeae</taxon>
        <taxon>Oryzinae</taxon>
        <taxon>Oryza</taxon>
    </lineage>
</organism>
<reference evidence="1" key="1">
    <citation type="submission" date="2015-06" db="UniProtKB">
        <authorList>
            <consortium name="EnsemblPlants"/>
        </authorList>
    </citation>
    <scope>IDENTIFICATION</scope>
</reference>
<protein>
    <submittedName>
        <fullName evidence="1">Uncharacterized protein</fullName>
    </submittedName>
</protein>
<dbReference type="EnsemblPlants" id="OB0056G10040.1">
    <property type="protein sequence ID" value="OB0056G10040.1"/>
    <property type="gene ID" value="OB0056G10040"/>
</dbReference>
<evidence type="ECO:0000313" key="2">
    <source>
        <dbReference type="Proteomes" id="UP000006038"/>
    </source>
</evidence>
<dbReference type="AlphaFoldDB" id="J3KUJ5"/>
<dbReference type="HOGENOM" id="CLU_1186589_0_0_1"/>
<keyword evidence="2" id="KW-1185">Reference proteome</keyword>
<dbReference type="Proteomes" id="UP000006038">
    <property type="component" value="Unassembled WGS sequence"/>
</dbReference>
<dbReference type="Gramene" id="OB0056G10040.1">
    <property type="protein sequence ID" value="OB0056G10040.1"/>
    <property type="gene ID" value="OB0056G10040"/>
</dbReference>
<name>J3KUJ5_ORYBR</name>
<accession>J3KUJ5</accession>
<evidence type="ECO:0000313" key="1">
    <source>
        <dbReference type="EnsemblPlants" id="OB0056G10040.1"/>
    </source>
</evidence>